<reference evidence="1" key="1">
    <citation type="submission" date="2021-06" db="EMBL/GenBank/DDBJ databases">
        <authorList>
            <person name="Kallberg Y."/>
            <person name="Tangrot J."/>
            <person name="Rosling A."/>
        </authorList>
    </citation>
    <scope>NUCLEOTIDE SEQUENCE</scope>
    <source>
        <strain evidence="1">MT106</strain>
    </source>
</reference>
<dbReference type="EMBL" id="CAJVPL010000173">
    <property type="protein sequence ID" value="CAG8459695.1"/>
    <property type="molecule type" value="Genomic_DNA"/>
</dbReference>
<evidence type="ECO:0000313" key="1">
    <source>
        <dbReference type="EMBL" id="CAG8459695.1"/>
    </source>
</evidence>
<gene>
    <name evidence="1" type="ORF">AGERDE_LOCUS2186</name>
</gene>
<name>A0A9N8VRC1_9GLOM</name>
<sequence>MNNFVYKNIKDNDSDSTLDDNLTIRSDSILFDNYEENKDNLETAKIYAEKMKALNKNNNTSDFLDDSSITDIGHIDTTETIDDDISLKIDSSIKSLSPCVILNIINDQIKQCSNISMNQYPLAQLLYTWEINKEIFQKAYKMGIFKVLEFVHHISLMMLLNYIQLQVKRNDL</sequence>
<dbReference type="AlphaFoldDB" id="A0A9N8VRC1"/>
<keyword evidence="2" id="KW-1185">Reference proteome</keyword>
<proteinExistence type="predicted"/>
<dbReference type="Proteomes" id="UP000789831">
    <property type="component" value="Unassembled WGS sequence"/>
</dbReference>
<comment type="caution">
    <text evidence="1">The sequence shown here is derived from an EMBL/GenBank/DDBJ whole genome shotgun (WGS) entry which is preliminary data.</text>
</comment>
<accession>A0A9N8VRC1</accession>
<organism evidence="1 2">
    <name type="scientific">Ambispora gerdemannii</name>
    <dbReference type="NCBI Taxonomy" id="144530"/>
    <lineage>
        <taxon>Eukaryota</taxon>
        <taxon>Fungi</taxon>
        <taxon>Fungi incertae sedis</taxon>
        <taxon>Mucoromycota</taxon>
        <taxon>Glomeromycotina</taxon>
        <taxon>Glomeromycetes</taxon>
        <taxon>Archaeosporales</taxon>
        <taxon>Ambisporaceae</taxon>
        <taxon>Ambispora</taxon>
    </lineage>
</organism>
<protein>
    <submittedName>
        <fullName evidence="1">3621_t:CDS:1</fullName>
    </submittedName>
</protein>
<evidence type="ECO:0000313" key="2">
    <source>
        <dbReference type="Proteomes" id="UP000789831"/>
    </source>
</evidence>